<evidence type="ECO:0000313" key="1">
    <source>
        <dbReference type="EMBL" id="PCF56372.1"/>
    </source>
</evidence>
<dbReference type="EMBL" id="MWUU01000003">
    <property type="protein sequence ID" value="PCF56372.1"/>
    <property type="molecule type" value="Genomic_DNA"/>
</dbReference>
<evidence type="ECO:0000313" key="2">
    <source>
        <dbReference type="Proteomes" id="UP000218335"/>
    </source>
</evidence>
<dbReference type="Proteomes" id="UP000218335">
    <property type="component" value="Unassembled WGS sequence"/>
</dbReference>
<name>A0A2A4GZM0_9STAP</name>
<dbReference type="AlphaFoldDB" id="A0A2A4GZM0"/>
<comment type="caution">
    <text evidence="1">The sequence shown here is derived from an EMBL/GenBank/DDBJ whole genome shotgun (WGS) entry which is preliminary data.</text>
</comment>
<proteinExistence type="predicted"/>
<protein>
    <submittedName>
        <fullName evidence="1">Uncharacterized protein</fullName>
    </submittedName>
</protein>
<organism evidence="1 2">
    <name type="scientific">Staphylococcus delphini</name>
    <dbReference type="NCBI Taxonomy" id="53344"/>
    <lineage>
        <taxon>Bacteria</taxon>
        <taxon>Bacillati</taxon>
        <taxon>Bacillota</taxon>
        <taxon>Bacilli</taxon>
        <taxon>Bacillales</taxon>
        <taxon>Staphylococcaceae</taxon>
        <taxon>Staphylococcus</taxon>
        <taxon>Staphylococcus intermedius group</taxon>
    </lineage>
</organism>
<reference evidence="1 2" key="1">
    <citation type="journal article" date="2017" name="PLoS ONE">
        <title>Development of a real-time PCR for detection of Staphylococcus pseudintermedius using a novel automated comparison of whole-genome sequences.</title>
        <authorList>
            <person name="Verstappen K.M."/>
            <person name="Huijbregts L."/>
            <person name="Spaninks M."/>
            <person name="Wagenaar J.A."/>
            <person name="Fluit A.C."/>
            <person name="Duim B."/>
        </authorList>
    </citation>
    <scope>NUCLEOTIDE SEQUENCE [LARGE SCALE GENOMIC DNA]</scope>
    <source>
        <strain evidence="1 2">215070706401-1</strain>
    </source>
</reference>
<sequence>MKVIKCREKILNFLPPLGISTLFFYKFRGIFNSENQGFYEGLGFLFTRNVHYPCFSSSML</sequence>
<gene>
    <name evidence="1" type="ORF">B5C08_02695</name>
</gene>
<accession>A0A2A4GZM0</accession>